<sequence>MSKIDHKIIEEELNKIREKRNFISYSIPHIIQDSEEEAAREWWISHECFNNVENWDTLVDLRTYYPDIYLAPQSIGITIFVKCPICGGCIIDNRQELIDIYD</sequence>
<protein>
    <submittedName>
        <fullName evidence="1">Uncharacterized protein</fullName>
    </submittedName>
</protein>
<dbReference type="EMBL" id="UINC01099990">
    <property type="protein sequence ID" value="SVC59688.1"/>
    <property type="molecule type" value="Genomic_DNA"/>
</dbReference>
<organism evidence="1">
    <name type="scientific">marine metagenome</name>
    <dbReference type="NCBI Taxonomy" id="408172"/>
    <lineage>
        <taxon>unclassified sequences</taxon>
        <taxon>metagenomes</taxon>
        <taxon>ecological metagenomes</taxon>
    </lineage>
</organism>
<name>A0A382NGP0_9ZZZZ</name>
<proteinExistence type="predicted"/>
<dbReference type="AlphaFoldDB" id="A0A382NGP0"/>
<reference evidence="1" key="1">
    <citation type="submission" date="2018-05" db="EMBL/GenBank/DDBJ databases">
        <authorList>
            <person name="Lanie J.A."/>
            <person name="Ng W.-L."/>
            <person name="Kazmierczak K.M."/>
            <person name="Andrzejewski T.M."/>
            <person name="Davidsen T.M."/>
            <person name="Wayne K.J."/>
            <person name="Tettelin H."/>
            <person name="Glass J.I."/>
            <person name="Rusch D."/>
            <person name="Podicherti R."/>
            <person name="Tsui H.-C.T."/>
            <person name="Winkler M.E."/>
        </authorList>
    </citation>
    <scope>NUCLEOTIDE SEQUENCE</scope>
</reference>
<accession>A0A382NGP0</accession>
<gene>
    <name evidence="1" type="ORF">METZ01_LOCUS312542</name>
</gene>
<evidence type="ECO:0000313" key="1">
    <source>
        <dbReference type="EMBL" id="SVC59688.1"/>
    </source>
</evidence>